<keyword evidence="3" id="KW-1185">Reference proteome</keyword>
<reference evidence="2" key="1">
    <citation type="submission" date="2021-06" db="EMBL/GenBank/DDBJ databases">
        <authorList>
            <person name="Kallberg Y."/>
            <person name="Tangrot J."/>
            <person name="Rosling A."/>
        </authorList>
    </citation>
    <scope>NUCLEOTIDE SEQUENCE</scope>
    <source>
        <strain evidence="2">FL130A</strain>
    </source>
</reference>
<comment type="caution">
    <text evidence="2">The sequence shown here is derived from an EMBL/GenBank/DDBJ whole genome shotgun (WGS) entry which is preliminary data.</text>
</comment>
<sequence>MTRLSKRRQQLRANAVHARTTRQESLTSLIWNQVRIDDELNNDEHGCSISDLLLVESKKGLKSKPILSVTEETQDEQNDEKGKPNEKQQQAGNIIDEEYAEYEHENIICKTIDFVVMVIQKEPLSNAYKVRYTAILYFLRLVLNGTRK</sequence>
<organism evidence="2 3">
    <name type="scientific">Ambispora leptoticha</name>
    <dbReference type="NCBI Taxonomy" id="144679"/>
    <lineage>
        <taxon>Eukaryota</taxon>
        <taxon>Fungi</taxon>
        <taxon>Fungi incertae sedis</taxon>
        <taxon>Mucoromycota</taxon>
        <taxon>Glomeromycotina</taxon>
        <taxon>Glomeromycetes</taxon>
        <taxon>Archaeosporales</taxon>
        <taxon>Ambisporaceae</taxon>
        <taxon>Ambispora</taxon>
    </lineage>
</organism>
<accession>A0A9N9F232</accession>
<feature type="region of interest" description="Disordered" evidence="1">
    <location>
        <begin position="65"/>
        <end position="94"/>
    </location>
</feature>
<gene>
    <name evidence="2" type="ORF">ALEPTO_LOCUS3590</name>
</gene>
<protein>
    <submittedName>
        <fullName evidence="2">12324_t:CDS:1</fullName>
    </submittedName>
</protein>
<dbReference type="AlphaFoldDB" id="A0A9N9F232"/>
<proteinExistence type="predicted"/>
<dbReference type="Proteomes" id="UP000789508">
    <property type="component" value="Unassembled WGS sequence"/>
</dbReference>
<evidence type="ECO:0000256" key="1">
    <source>
        <dbReference type="SAM" id="MobiDB-lite"/>
    </source>
</evidence>
<evidence type="ECO:0000313" key="3">
    <source>
        <dbReference type="Proteomes" id="UP000789508"/>
    </source>
</evidence>
<evidence type="ECO:0000313" key="2">
    <source>
        <dbReference type="EMBL" id="CAG8503196.1"/>
    </source>
</evidence>
<name>A0A9N9F232_9GLOM</name>
<dbReference type="EMBL" id="CAJVPS010000684">
    <property type="protein sequence ID" value="CAG8503196.1"/>
    <property type="molecule type" value="Genomic_DNA"/>
</dbReference>